<evidence type="ECO:0000313" key="2">
    <source>
        <dbReference type="EMBL" id="OAH51366.1"/>
    </source>
</evidence>
<dbReference type="RefSeq" id="WP_064001872.1">
    <property type="nucleotide sequence ID" value="NZ_LSTV01000001.1"/>
</dbReference>
<protein>
    <submittedName>
        <fullName evidence="2">Uncharacterized protein</fullName>
    </submittedName>
</protein>
<feature type="transmembrane region" description="Helical" evidence="1">
    <location>
        <begin position="154"/>
        <end position="174"/>
    </location>
</feature>
<comment type="caution">
    <text evidence="2">The sequence shown here is derived from an EMBL/GenBank/DDBJ whole genome shotgun (WGS) entry which is preliminary data.</text>
</comment>
<dbReference type="OrthoDB" id="9862833at2"/>
<proteinExistence type="predicted"/>
<dbReference type="EMBL" id="LSTV01000001">
    <property type="protein sequence ID" value="OAH51366.1"/>
    <property type="molecule type" value="Genomic_DNA"/>
</dbReference>
<evidence type="ECO:0000313" key="3">
    <source>
        <dbReference type="Proteomes" id="UP000076998"/>
    </source>
</evidence>
<dbReference type="AlphaFoldDB" id="A0A177KEA4"/>
<keyword evidence="1" id="KW-1133">Transmembrane helix</keyword>
<accession>A0A177KEA4</accession>
<evidence type="ECO:0000256" key="1">
    <source>
        <dbReference type="SAM" id="Phobius"/>
    </source>
</evidence>
<reference evidence="2 3" key="1">
    <citation type="submission" date="2016-02" db="EMBL/GenBank/DDBJ databases">
        <authorList>
            <person name="Wen L."/>
            <person name="He K."/>
            <person name="Yang H."/>
        </authorList>
    </citation>
    <scope>NUCLEOTIDE SEQUENCE [LARGE SCALE GENOMIC DNA]</scope>
    <source>
        <strain evidence="2 3">CD11_3</strain>
    </source>
</reference>
<gene>
    <name evidence="2" type="ORF">AYL44_03625</name>
</gene>
<keyword evidence="1" id="KW-0812">Transmembrane</keyword>
<name>A0A177KEA4_9MICO</name>
<sequence length="181" mass="20288">MIEASVGSVWSDLRVEYVALTPDFTKFRESDWVSLRATVEGYRGPIRSLRILTSGEAFTITTVWLDEDAKATGVEFHASMDSRVDSERIEYALDENIEALGRRKSSNWYGATSRKSRSHHVTAGELDSDGPSVIRARSLRTRFRRLIVIYRDQIIIGLATGFVASISIIVLQLLKVIPVPS</sequence>
<dbReference type="Proteomes" id="UP000076998">
    <property type="component" value="Unassembled WGS sequence"/>
</dbReference>
<keyword evidence="1" id="KW-0472">Membrane</keyword>
<organism evidence="2 3">
    <name type="scientific">Microbacterium oleivorans</name>
    <dbReference type="NCBI Taxonomy" id="273677"/>
    <lineage>
        <taxon>Bacteria</taxon>
        <taxon>Bacillati</taxon>
        <taxon>Actinomycetota</taxon>
        <taxon>Actinomycetes</taxon>
        <taxon>Micrococcales</taxon>
        <taxon>Microbacteriaceae</taxon>
        <taxon>Microbacterium</taxon>
    </lineage>
</organism>